<dbReference type="PROSITE" id="PS51384">
    <property type="entry name" value="FAD_FR"/>
    <property type="match status" value="1"/>
</dbReference>
<dbReference type="RefSeq" id="WP_312551009.1">
    <property type="nucleotide sequence ID" value="NZ_JBHRVV010000001.1"/>
</dbReference>
<dbReference type="Gene3D" id="3.40.50.80">
    <property type="entry name" value="Nucleotide-binding domain of ferredoxin-NADP reductase (FNR) module"/>
    <property type="match status" value="1"/>
</dbReference>
<keyword evidence="4" id="KW-1185">Reference proteome</keyword>
<name>A0ABV7PIR4_9BURK</name>
<dbReference type="Pfam" id="PF04954">
    <property type="entry name" value="SIP"/>
    <property type="match status" value="1"/>
</dbReference>
<protein>
    <submittedName>
        <fullName evidence="3">Siderophore-interacting protein</fullName>
    </submittedName>
</protein>
<evidence type="ECO:0000256" key="1">
    <source>
        <dbReference type="ARBA" id="ARBA00035644"/>
    </source>
</evidence>
<dbReference type="InterPro" id="IPR039261">
    <property type="entry name" value="FNR_nucleotide-bd"/>
</dbReference>
<accession>A0ABV7PIR4</accession>
<evidence type="ECO:0000259" key="2">
    <source>
        <dbReference type="PROSITE" id="PS51384"/>
    </source>
</evidence>
<reference evidence="4" key="1">
    <citation type="journal article" date="2019" name="Int. J. Syst. Evol. Microbiol.">
        <title>The Global Catalogue of Microorganisms (GCM) 10K type strain sequencing project: providing services to taxonomists for standard genome sequencing and annotation.</title>
        <authorList>
            <consortium name="The Broad Institute Genomics Platform"/>
            <consortium name="The Broad Institute Genome Sequencing Center for Infectious Disease"/>
            <person name="Wu L."/>
            <person name="Ma J."/>
        </authorList>
    </citation>
    <scope>NUCLEOTIDE SEQUENCE [LARGE SCALE GENOMIC DNA]</scope>
    <source>
        <strain evidence="4">CCM 7480</strain>
    </source>
</reference>
<dbReference type="PANTHER" id="PTHR30157">
    <property type="entry name" value="FERRIC REDUCTASE, NADPH-DEPENDENT"/>
    <property type="match status" value="1"/>
</dbReference>
<sequence>MEQQNSRQVQRVRHELRLREVTVAGVAPVGAHMVAITFQGEALHDFVSLSFDDHVKFMFDGADGVQVRRDYTPRRFSAAARALTLEFALHGDGAASNWARQARVGQKVIVGGPRGSMIVPMAFDWYLLAGDSTALPAMRRRLEELPAGSRVIVVAAADAGDRLPFAGAAQPEVHWVEDDDALVERVRTLALPEGAGFAWGAGEAAAMRRLRAVLAEEKGIAKDAMRVSAYWKQGVADHHENLE</sequence>
<evidence type="ECO:0000313" key="3">
    <source>
        <dbReference type="EMBL" id="MFC3458005.1"/>
    </source>
</evidence>
<dbReference type="InterPro" id="IPR017927">
    <property type="entry name" value="FAD-bd_FR_type"/>
</dbReference>
<organism evidence="3 4">
    <name type="scientific">Massilia haematophila</name>
    <dbReference type="NCBI Taxonomy" id="457923"/>
    <lineage>
        <taxon>Bacteria</taxon>
        <taxon>Pseudomonadati</taxon>
        <taxon>Pseudomonadota</taxon>
        <taxon>Betaproteobacteria</taxon>
        <taxon>Burkholderiales</taxon>
        <taxon>Oxalobacteraceae</taxon>
        <taxon>Telluria group</taxon>
        <taxon>Massilia</taxon>
    </lineage>
</organism>
<dbReference type="InterPro" id="IPR039374">
    <property type="entry name" value="SIP_fam"/>
</dbReference>
<feature type="domain" description="FAD-binding FR-type" evidence="2">
    <location>
        <begin position="16"/>
        <end position="120"/>
    </location>
</feature>
<dbReference type="InterPro" id="IPR013113">
    <property type="entry name" value="SIP_FAD-bd"/>
</dbReference>
<dbReference type="Proteomes" id="UP001595665">
    <property type="component" value="Unassembled WGS sequence"/>
</dbReference>
<dbReference type="Gene3D" id="2.40.30.10">
    <property type="entry name" value="Translation factors"/>
    <property type="match status" value="1"/>
</dbReference>
<dbReference type="InterPro" id="IPR017938">
    <property type="entry name" value="Riboflavin_synthase-like_b-brl"/>
</dbReference>
<comment type="similarity">
    <text evidence="1">Belongs to the SIP oxidoreductase family.</text>
</comment>
<dbReference type="Pfam" id="PF08021">
    <property type="entry name" value="FAD_binding_9"/>
    <property type="match status" value="2"/>
</dbReference>
<comment type="caution">
    <text evidence="3">The sequence shown here is derived from an EMBL/GenBank/DDBJ whole genome shotgun (WGS) entry which is preliminary data.</text>
</comment>
<dbReference type="PANTHER" id="PTHR30157:SF0">
    <property type="entry name" value="NADPH-DEPENDENT FERRIC-CHELATE REDUCTASE"/>
    <property type="match status" value="1"/>
</dbReference>
<dbReference type="EMBL" id="JBHRVV010000001">
    <property type="protein sequence ID" value="MFC3458005.1"/>
    <property type="molecule type" value="Genomic_DNA"/>
</dbReference>
<gene>
    <name evidence="3" type="ORF">ACFOPH_07050</name>
</gene>
<proteinExistence type="inferred from homology"/>
<dbReference type="SUPFAM" id="SSF63380">
    <property type="entry name" value="Riboflavin synthase domain-like"/>
    <property type="match status" value="1"/>
</dbReference>
<dbReference type="InterPro" id="IPR007037">
    <property type="entry name" value="SIP_rossman_dom"/>
</dbReference>
<evidence type="ECO:0000313" key="4">
    <source>
        <dbReference type="Proteomes" id="UP001595665"/>
    </source>
</evidence>
<dbReference type="CDD" id="cd06193">
    <property type="entry name" value="siderophore_interacting"/>
    <property type="match status" value="1"/>
</dbReference>